<evidence type="ECO:0000313" key="3">
    <source>
        <dbReference type="Proteomes" id="UP000295375"/>
    </source>
</evidence>
<evidence type="ECO:0000313" key="2">
    <source>
        <dbReference type="EMBL" id="TDQ50548.1"/>
    </source>
</evidence>
<proteinExistence type="predicted"/>
<sequence length="51" mass="5845">MSRWLLFLLALGILLGALYLLRDWGKTGKRHQPPPQLPNDKDRANSDKNTD</sequence>
<organism evidence="2 3">
    <name type="scientific">Permianibacter aggregans</name>
    <dbReference type="NCBI Taxonomy" id="1510150"/>
    <lineage>
        <taxon>Bacteria</taxon>
        <taxon>Pseudomonadati</taxon>
        <taxon>Pseudomonadota</taxon>
        <taxon>Gammaproteobacteria</taxon>
        <taxon>Pseudomonadales</taxon>
        <taxon>Pseudomonadaceae</taxon>
        <taxon>Permianibacter</taxon>
    </lineage>
</organism>
<gene>
    <name evidence="2" type="ORF">EV696_102230</name>
</gene>
<evidence type="ECO:0000256" key="1">
    <source>
        <dbReference type="SAM" id="MobiDB-lite"/>
    </source>
</evidence>
<dbReference type="AlphaFoldDB" id="A0A4R6UTA1"/>
<reference evidence="2 3" key="1">
    <citation type="submission" date="2019-03" db="EMBL/GenBank/DDBJ databases">
        <title>Genomic Encyclopedia of Type Strains, Phase IV (KMG-IV): sequencing the most valuable type-strain genomes for metagenomic binning, comparative biology and taxonomic classification.</title>
        <authorList>
            <person name="Goeker M."/>
        </authorList>
    </citation>
    <scope>NUCLEOTIDE SEQUENCE [LARGE SCALE GENOMIC DNA]</scope>
    <source>
        <strain evidence="2 3">DSM 103792</strain>
    </source>
</reference>
<dbReference type="EMBL" id="SNYM01000002">
    <property type="protein sequence ID" value="TDQ50548.1"/>
    <property type="molecule type" value="Genomic_DNA"/>
</dbReference>
<feature type="compositionally biased region" description="Basic and acidic residues" evidence="1">
    <location>
        <begin position="39"/>
        <end position="51"/>
    </location>
</feature>
<protein>
    <submittedName>
        <fullName evidence="2">Uncharacterized protein</fullName>
    </submittedName>
</protein>
<accession>A0A4R6UTA1</accession>
<dbReference type="Proteomes" id="UP000295375">
    <property type="component" value="Unassembled WGS sequence"/>
</dbReference>
<keyword evidence="3" id="KW-1185">Reference proteome</keyword>
<comment type="caution">
    <text evidence="2">The sequence shown here is derived from an EMBL/GenBank/DDBJ whole genome shotgun (WGS) entry which is preliminary data.</text>
</comment>
<name>A0A4R6UTA1_9GAMM</name>
<dbReference type="RefSeq" id="WP_157591224.1">
    <property type="nucleotide sequence ID" value="NZ_CP037953.1"/>
</dbReference>
<feature type="region of interest" description="Disordered" evidence="1">
    <location>
        <begin position="28"/>
        <end position="51"/>
    </location>
</feature>